<proteinExistence type="inferred from homology"/>
<dbReference type="EMBL" id="BAABEX010000024">
    <property type="protein sequence ID" value="GAA4426214.1"/>
    <property type="molecule type" value="Genomic_DNA"/>
</dbReference>
<evidence type="ECO:0000256" key="2">
    <source>
        <dbReference type="ARBA" id="ARBA00022801"/>
    </source>
</evidence>
<comment type="caution">
    <text evidence="5">The sequence shown here is derived from an EMBL/GenBank/DDBJ whole genome shotgun (WGS) entry which is preliminary data.</text>
</comment>
<evidence type="ECO:0000313" key="5">
    <source>
        <dbReference type="EMBL" id="GAA4426214.1"/>
    </source>
</evidence>
<gene>
    <name evidence="5" type="ORF">GCM10023090_21880</name>
</gene>
<protein>
    <submittedName>
        <fullName evidence="5">Acyl-CoA thioesterase</fullName>
    </submittedName>
</protein>
<accession>A0ABP8LBD9</accession>
<evidence type="ECO:0000259" key="4">
    <source>
        <dbReference type="PROSITE" id="PS51770"/>
    </source>
</evidence>
<evidence type="ECO:0000313" key="6">
    <source>
        <dbReference type="Proteomes" id="UP001501788"/>
    </source>
</evidence>
<organism evidence="5 6">
    <name type="scientific">Acidovorax lacteus</name>
    <dbReference type="NCBI Taxonomy" id="1924988"/>
    <lineage>
        <taxon>Bacteria</taxon>
        <taxon>Pseudomonadati</taxon>
        <taxon>Pseudomonadota</taxon>
        <taxon>Betaproteobacteria</taxon>
        <taxon>Burkholderiales</taxon>
        <taxon>Comamonadaceae</taxon>
        <taxon>Acidovorax</taxon>
    </lineage>
</organism>
<dbReference type="Pfam" id="PF03061">
    <property type="entry name" value="4HBT"/>
    <property type="match status" value="1"/>
</dbReference>
<feature type="domain" description="HotDog ACOT-type" evidence="4">
    <location>
        <begin position="1"/>
        <end position="112"/>
    </location>
</feature>
<comment type="similarity">
    <text evidence="1">Belongs to the acyl coenzyme A hydrolase family.</text>
</comment>
<dbReference type="RefSeq" id="WP_345064749.1">
    <property type="nucleotide sequence ID" value="NZ_BAABEX010000024.1"/>
</dbReference>
<reference evidence="6" key="1">
    <citation type="journal article" date="2019" name="Int. J. Syst. Evol. Microbiol.">
        <title>The Global Catalogue of Microorganisms (GCM) 10K type strain sequencing project: providing services to taxonomists for standard genome sequencing and annotation.</title>
        <authorList>
            <consortium name="The Broad Institute Genomics Platform"/>
            <consortium name="The Broad Institute Genome Sequencing Center for Infectious Disease"/>
            <person name="Wu L."/>
            <person name="Ma J."/>
        </authorList>
    </citation>
    <scope>NUCLEOTIDE SEQUENCE [LARGE SCALE GENOMIC DNA]</scope>
    <source>
        <strain evidence="6">JCM 31890</strain>
    </source>
</reference>
<evidence type="ECO:0000256" key="1">
    <source>
        <dbReference type="ARBA" id="ARBA00010458"/>
    </source>
</evidence>
<dbReference type="InterPro" id="IPR033120">
    <property type="entry name" value="HOTDOG_ACOT"/>
</dbReference>
<evidence type="ECO:0000256" key="3">
    <source>
        <dbReference type="PROSITE-ProRule" id="PRU01106"/>
    </source>
</evidence>
<dbReference type="Proteomes" id="UP001501788">
    <property type="component" value="Unassembled WGS sequence"/>
</dbReference>
<dbReference type="InterPro" id="IPR006683">
    <property type="entry name" value="Thioestr_dom"/>
</dbReference>
<dbReference type="PANTHER" id="PTHR11049:SF16">
    <property type="entry name" value="PROTEIN VDLD"/>
    <property type="match status" value="1"/>
</dbReference>
<dbReference type="InterPro" id="IPR029069">
    <property type="entry name" value="HotDog_dom_sf"/>
</dbReference>
<dbReference type="InterPro" id="IPR040170">
    <property type="entry name" value="Cytosol_ACT"/>
</dbReference>
<keyword evidence="6" id="KW-1185">Reference proteome</keyword>
<dbReference type="PANTHER" id="PTHR11049">
    <property type="entry name" value="ACYL COENZYME A THIOESTER HYDROLASE"/>
    <property type="match status" value="1"/>
</dbReference>
<dbReference type="Gene3D" id="3.10.129.10">
    <property type="entry name" value="Hotdog Thioesterase"/>
    <property type="match status" value="1"/>
</dbReference>
<sequence>MHSITLRFLAQQSTLPVSGRIHGGTVLRWVDEAGFACATAWARGACVTALVGSANFEQPIHLGDLVEVQAQLAYTGQSSMNLIVEVRRHPVTGSEPVRVTRCVAVYTAVDEQGQPRAIDRWSPETPGDIALAQRVRAHIEAARAAL</sequence>
<dbReference type="PROSITE" id="PS51770">
    <property type="entry name" value="HOTDOG_ACOT"/>
    <property type="match status" value="1"/>
</dbReference>
<name>A0ABP8LBD9_9BURK</name>
<dbReference type="CDD" id="cd03442">
    <property type="entry name" value="BFIT_BACH"/>
    <property type="match status" value="1"/>
</dbReference>
<dbReference type="SUPFAM" id="SSF54637">
    <property type="entry name" value="Thioesterase/thiol ester dehydrase-isomerase"/>
    <property type="match status" value="1"/>
</dbReference>
<keyword evidence="2 3" id="KW-0378">Hydrolase</keyword>